<comment type="caution">
    <text evidence="2">The sequence shown here is derived from an EMBL/GenBank/DDBJ whole genome shotgun (WGS) entry which is preliminary data.</text>
</comment>
<evidence type="ECO:0000313" key="3">
    <source>
        <dbReference type="Proteomes" id="UP001302676"/>
    </source>
</evidence>
<dbReference type="EMBL" id="MU853649">
    <property type="protein sequence ID" value="KAK4139785.1"/>
    <property type="molecule type" value="Genomic_DNA"/>
</dbReference>
<gene>
    <name evidence="2" type="ORF">C8A04DRAFT_32680</name>
</gene>
<dbReference type="AlphaFoldDB" id="A0AAN6UWG2"/>
<reference evidence="2" key="2">
    <citation type="submission" date="2023-05" db="EMBL/GenBank/DDBJ databases">
        <authorList>
            <consortium name="Lawrence Berkeley National Laboratory"/>
            <person name="Steindorff A."/>
            <person name="Hensen N."/>
            <person name="Bonometti L."/>
            <person name="Westerberg I."/>
            <person name="Brannstrom I.O."/>
            <person name="Guillou S."/>
            <person name="Cros-Aarteil S."/>
            <person name="Calhoun S."/>
            <person name="Haridas S."/>
            <person name="Kuo A."/>
            <person name="Mondo S."/>
            <person name="Pangilinan J."/>
            <person name="Riley R."/>
            <person name="Labutti K."/>
            <person name="Andreopoulos B."/>
            <person name="Lipzen A."/>
            <person name="Chen C."/>
            <person name="Yanf M."/>
            <person name="Daum C."/>
            <person name="Ng V."/>
            <person name="Clum A."/>
            <person name="Ohm R."/>
            <person name="Martin F."/>
            <person name="Silar P."/>
            <person name="Natvig D."/>
            <person name="Lalanne C."/>
            <person name="Gautier V."/>
            <person name="Ament-Velasquez S.L."/>
            <person name="Kruys A."/>
            <person name="Hutchinson M.I."/>
            <person name="Powell A.J."/>
            <person name="Barry K."/>
            <person name="Miller A.N."/>
            <person name="Grigoriev I.V."/>
            <person name="Debuchy R."/>
            <person name="Gladieux P."/>
            <person name="Thoren M.H."/>
            <person name="Johannesson H."/>
        </authorList>
    </citation>
    <scope>NUCLEOTIDE SEQUENCE</scope>
    <source>
        <strain evidence="2">CBS 141.50</strain>
    </source>
</reference>
<dbReference type="Proteomes" id="UP001302676">
    <property type="component" value="Unassembled WGS sequence"/>
</dbReference>
<feature type="region of interest" description="Disordered" evidence="1">
    <location>
        <begin position="502"/>
        <end position="539"/>
    </location>
</feature>
<evidence type="ECO:0000313" key="2">
    <source>
        <dbReference type="EMBL" id="KAK4139785.1"/>
    </source>
</evidence>
<organism evidence="2 3">
    <name type="scientific">Dichotomopilus funicola</name>
    <dbReference type="NCBI Taxonomy" id="1934379"/>
    <lineage>
        <taxon>Eukaryota</taxon>
        <taxon>Fungi</taxon>
        <taxon>Dikarya</taxon>
        <taxon>Ascomycota</taxon>
        <taxon>Pezizomycotina</taxon>
        <taxon>Sordariomycetes</taxon>
        <taxon>Sordariomycetidae</taxon>
        <taxon>Sordariales</taxon>
        <taxon>Chaetomiaceae</taxon>
        <taxon>Dichotomopilus</taxon>
    </lineage>
</organism>
<protein>
    <submittedName>
        <fullName evidence="2">Uncharacterized protein</fullName>
    </submittedName>
</protein>
<evidence type="ECO:0000256" key="1">
    <source>
        <dbReference type="SAM" id="MobiDB-lite"/>
    </source>
</evidence>
<dbReference type="RefSeq" id="XP_062633156.1">
    <property type="nucleotide sequence ID" value="XM_062782178.1"/>
</dbReference>
<keyword evidence="3" id="KW-1185">Reference proteome</keyword>
<reference evidence="2" key="1">
    <citation type="journal article" date="2023" name="Mol. Phylogenet. Evol.">
        <title>Genome-scale phylogeny and comparative genomics of the fungal order Sordariales.</title>
        <authorList>
            <person name="Hensen N."/>
            <person name="Bonometti L."/>
            <person name="Westerberg I."/>
            <person name="Brannstrom I.O."/>
            <person name="Guillou S."/>
            <person name="Cros-Aarteil S."/>
            <person name="Calhoun S."/>
            <person name="Haridas S."/>
            <person name="Kuo A."/>
            <person name="Mondo S."/>
            <person name="Pangilinan J."/>
            <person name="Riley R."/>
            <person name="LaButti K."/>
            <person name="Andreopoulos B."/>
            <person name="Lipzen A."/>
            <person name="Chen C."/>
            <person name="Yan M."/>
            <person name="Daum C."/>
            <person name="Ng V."/>
            <person name="Clum A."/>
            <person name="Steindorff A."/>
            <person name="Ohm R.A."/>
            <person name="Martin F."/>
            <person name="Silar P."/>
            <person name="Natvig D.O."/>
            <person name="Lalanne C."/>
            <person name="Gautier V."/>
            <person name="Ament-Velasquez S.L."/>
            <person name="Kruys A."/>
            <person name="Hutchinson M.I."/>
            <person name="Powell A.J."/>
            <person name="Barry K."/>
            <person name="Miller A.N."/>
            <person name="Grigoriev I.V."/>
            <person name="Debuchy R."/>
            <person name="Gladieux P."/>
            <person name="Hiltunen Thoren M."/>
            <person name="Johannesson H."/>
        </authorList>
    </citation>
    <scope>NUCLEOTIDE SEQUENCE</scope>
    <source>
        <strain evidence="2">CBS 141.50</strain>
    </source>
</reference>
<name>A0AAN6UWG2_9PEZI</name>
<accession>A0AAN6UWG2</accession>
<proteinExistence type="predicted"/>
<feature type="compositionally biased region" description="Acidic residues" evidence="1">
    <location>
        <begin position="502"/>
        <end position="511"/>
    </location>
</feature>
<feature type="compositionally biased region" description="Basic and acidic residues" evidence="1">
    <location>
        <begin position="515"/>
        <end position="534"/>
    </location>
</feature>
<sequence>MADHSASHPTLSIPVNSRLFTDSGRIRVCLGPEVVAEYWGDKPGDKQFHDHWTRAVAHMREVSETLNVRLSNMRAMPASASSDATPIIIHTDDKNDQRQVSVKSWKQRQSTDMFNPWLDVVSLARRVTQVPSGPLFPIEKLPVELLQYLARFLPGEAAAALALANKSMLVKLGRQYFKDMDKDRRWEFLLLLERDCDFFVACRVCETLHSPFISSSRRSYPLKGKCTATEDFVVPHGITPAYCRLLARRFLNGESYTDVLGQGTHTKSLSLPDLKIFHKTMPKVVDGRLLVKEETFIATLFRADKSSTGQSSAENTVDNTMENTAENPIESPFGTLSSRAAYVFNDLTRPFHGAFLCPHLEWCHLGVELIRGTVNDSTKTKDMINPFIADHRYAAAHLDYDNESIRSGDPRCRARLHCPATGPSNQAHIPACYSATDPVPVEILETVPDPAITCALLHAQPCARTECLEMATPRRIFNLVRSCALCTTDVCVGVQDDMGDVEEQAEDEENGQVESDGKEEVKETGKETDKDINKAKGKQKATNIATNQKGFGRIITLTTWKDLGGVYENQWASWDSHYAHVLLLGLAFQNADKVYREMIGRDRDGVARVYGAFEGVEVDREGEADQLDFAFPSFYQAMVTPQIRRRWTEGARRDGEDSWVFAVPFFSGRYL</sequence>
<dbReference type="GeneID" id="87818791"/>